<dbReference type="EMBL" id="MNCJ02000332">
    <property type="protein sequence ID" value="KAF5757349.1"/>
    <property type="molecule type" value="Genomic_DNA"/>
</dbReference>
<dbReference type="AlphaFoldDB" id="A0A9K3DKZ7"/>
<keyword evidence="1" id="KW-0812">Transmembrane</keyword>
<protein>
    <submittedName>
        <fullName evidence="2">Uncharacterized protein</fullName>
    </submittedName>
</protein>
<name>A0A9K3DKZ7_HELAN</name>
<evidence type="ECO:0000313" key="2">
    <source>
        <dbReference type="EMBL" id="KAF5757349.1"/>
    </source>
</evidence>
<sequence length="50" mass="5588">MILVLVVLMADAGMLFISLPVNVVDLLVCLLDLVRMSYCLSLYDYSNHVV</sequence>
<keyword evidence="3" id="KW-1185">Reference proteome</keyword>
<feature type="transmembrane region" description="Helical" evidence="1">
    <location>
        <begin position="12"/>
        <end position="34"/>
    </location>
</feature>
<keyword evidence="1" id="KW-1133">Transmembrane helix</keyword>
<evidence type="ECO:0000313" key="3">
    <source>
        <dbReference type="Proteomes" id="UP000215914"/>
    </source>
</evidence>
<dbReference type="Gramene" id="mRNA:HanXRQr2_Chr17g0825611">
    <property type="protein sequence ID" value="mRNA:HanXRQr2_Chr17g0825611"/>
    <property type="gene ID" value="HanXRQr2_Chr17g0825611"/>
</dbReference>
<evidence type="ECO:0000256" key="1">
    <source>
        <dbReference type="SAM" id="Phobius"/>
    </source>
</evidence>
<comment type="caution">
    <text evidence="2">The sequence shown here is derived from an EMBL/GenBank/DDBJ whole genome shotgun (WGS) entry which is preliminary data.</text>
</comment>
<reference evidence="2" key="1">
    <citation type="journal article" date="2017" name="Nature">
        <title>The sunflower genome provides insights into oil metabolism, flowering and Asterid evolution.</title>
        <authorList>
            <person name="Badouin H."/>
            <person name="Gouzy J."/>
            <person name="Grassa C.J."/>
            <person name="Murat F."/>
            <person name="Staton S.E."/>
            <person name="Cottret L."/>
            <person name="Lelandais-Briere C."/>
            <person name="Owens G.L."/>
            <person name="Carrere S."/>
            <person name="Mayjonade B."/>
            <person name="Legrand L."/>
            <person name="Gill N."/>
            <person name="Kane N.C."/>
            <person name="Bowers J.E."/>
            <person name="Hubner S."/>
            <person name="Bellec A."/>
            <person name="Berard A."/>
            <person name="Berges H."/>
            <person name="Blanchet N."/>
            <person name="Boniface M.C."/>
            <person name="Brunel D."/>
            <person name="Catrice O."/>
            <person name="Chaidir N."/>
            <person name="Claudel C."/>
            <person name="Donnadieu C."/>
            <person name="Faraut T."/>
            <person name="Fievet G."/>
            <person name="Helmstetter N."/>
            <person name="King M."/>
            <person name="Knapp S.J."/>
            <person name="Lai Z."/>
            <person name="Le Paslier M.C."/>
            <person name="Lippi Y."/>
            <person name="Lorenzon L."/>
            <person name="Mandel J.R."/>
            <person name="Marage G."/>
            <person name="Marchand G."/>
            <person name="Marquand E."/>
            <person name="Bret-Mestries E."/>
            <person name="Morien E."/>
            <person name="Nambeesan S."/>
            <person name="Nguyen T."/>
            <person name="Pegot-Espagnet P."/>
            <person name="Pouilly N."/>
            <person name="Raftis F."/>
            <person name="Sallet E."/>
            <person name="Schiex T."/>
            <person name="Thomas J."/>
            <person name="Vandecasteele C."/>
            <person name="Vares D."/>
            <person name="Vear F."/>
            <person name="Vautrin S."/>
            <person name="Crespi M."/>
            <person name="Mangin B."/>
            <person name="Burke J.M."/>
            <person name="Salse J."/>
            <person name="Munos S."/>
            <person name="Vincourt P."/>
            <person name="Rieseberg L.H."/>
            <person name="Langlade N.B."/>
        </authorList>
    </citation>
    <scope>NUCLEOTIDE SEQUENCE</scope>
    <source>
        <tissue evidence="2">Leaves</tissue>
    </source>
</reference>
<gene>
    <name evidence="2" type="ORF">HanXRQr2_Chr17g0825611</name>
</gene>
<proteinExistence type="predicted"/>
<accession>A0A9K3DKZ7</accession>
<keyword evidence="1" id="KW-0472">Membrane</keyword>
<organism evidence="2 3">
    <name type="scientific">Helianthus annuus</name>
    <name type="common">Common sunflower</name>
    <dbReference type="NCBI Taxonomy" id="4232"/>
    <lineage>
        <taxon>Eukaryota</taxon>
        <taxon>Viridiplantae</taxon>
        <taxon>Streptophyta</taxon>
        <taxon>Embryophyta</taxon>
        <taxon>Tracheophyta</taxon>
        <taxon>Spermatophyta</taxon>
        <taxon>Magnoliopsida</taxon>
        <taxon>eudicotyledons</taxon>
        <taxon>Gunneridae</taxon>
        <taxon>Pentapetalae</taxon>
        <taxon>asterids</taxon>
        <taxon>campanulids</taxon>
        <taxon>Asterales</taxon>
        <taxon>Asteraceae</taxon>
        <taxon>Asteroideae</taxon>
        <taxon>Heliantheae alliance</taxon>
        <taxon>Heliantheae</taxon>
        <taxon>Helianthus</taxon>
    </lineage>
</organism>
<reference evidence="2" key="2">
    <citation type="submission" date="2020-06" db="EMBL/GenBank/DDBJ databases">
        <title>Helianthus annuus Genome sequencing and assembly Release 2.</title>
        <authorList>
            <person name="Gouzy J."/>
            <person name="Langlade N."/>
            <person name="Munos S."/>
        </authorList>
    </citation>
    <scope>NUCLEOTIDE SEQUENCE</scope>
    <source>
        <tissue evidence="2">Leaves</tissue>
    </source>
</reference>
<dbReference type="Proteomes" id="UP000215914">
    <property type="component" value="Unassembled WGS sequence"/>
</dbReference>